<evidence type="ECO:0000313" key="3">
    <source>
        <dbReference type="Proteomes" id="UP001189429"/>
    </source>
</evidence>
<organism evidence="2 3">
    <name type="scientific">Prorocentrum cordatum</name>
    <dbReference type="NCBI Taxonomy" id="2364126"/>
    <lineage>
        <taxon>Eukaryota</taxon>
        <taxon>Sar</taxon>
        <taxon>Alveolata</taxon>
        <taxon>Dinophyceae</taxon>
        <taxon>Prorocentrales</taxon>
        <taxon>Prorocentraceae</taxon>
        <taxon>Prorocentrum</taxon>
    </lineage>
</organism>
<feature type="compositionally biased region" description="Basic and acidic residues" evidence="1">
    <location>
        <begin position="97"/>
        <end position="120"/>
    </location>
</feature>
<dbReference type="EMBL" id="CAUYUJ010001206">
    <property type="protein sequence ID" value="CAK0794763.1"/>
    <property type="molecule type" value="Genomic_DNA"/>
</dbReference>
<comment type="caution">
    <text evidence="2">The sequence shown here is derived from an EMBL/GenBank/DDBJ whole genome shotgun (WGS) entry which is preliminary data.</text>
</comment>
<feature type="region of interest" description="Disordered" evidence="1">
    <location>
        <begin position="82"/>
        <end position="158"/>
    </location>
</feature>
<feature type="non-terminal residue" evidence="2">
    <location>
        <position position="1"/>
    </location>
</feature>
<reference evidence="2" key="1">
    <citation type="submission" date="2023-10" db="EMBL/GenBank/DDBJ databases">
        <authorList>
            <person name="Chen Y."/>
            <person name="Shah S."/>
            <person name="Dougan E. K."/>
            <person name="Thang M."/>
            <person name="Chan C."/>
        </authorList>
    </citation>
    <scope>NUCLEOTIDE SEQUENCE [LARGE SCALE GENOMIC DNA]</scope>
</reference>
<keyword evidence="3" id="KW-1185">Reference proteome</keyword>
<accession>A0ABN9PPD2</accession>
<protein>
    <submittedName>
        <fullName evidence="2">Uncharacterized protein</fullName>
    </submittedName>
</protein>
<name>A0ABN9PPD2_9DINO</name>
<dbReference type="Proteomes" id="UP001189429">
    <property type="component" value="Unassembled WGS sequence"/>
</dbReference>
<sequence length="966" mass="105881">RGLQLFENNQVGHEMYTKFSALTEGDVTRLYEKSPKTLKLVPDLVPHRPKPLIIYPVKLPAGVKEDYPVLKIFHNTSTTPSNTFNRGVYAPIPSHSDVTKRKEKALEKYRRGAKLPRADQQDGDSSEQESLAEELAAAESAAAGGAGGPAASSLGPVPPLTVERLLQHGNAGTGENLGPEARRPSGSDIGTLPNSSPGDKRKAGDPSPGSVKSMKTTNTMVVDELSANPNTLGTKDYWIHELAYSSGFNGHKSGRAEHQAKQLLSKLNGTDKKTLQTHIDLFNKSKLFSDDACANVDDQELIDAWSDLQKAGAVLTPKSLRGLAKRNVMGLWHKANHQEGSGATERKRDLLKQFLTASVVWGFDDNLVKKVDDPTKVTMVQGCSHDLDVASTFVEWVFSDTFSNWLSAGAASAEDAVLFCELADEVFSSLPEDANLGEAAARCFLEATTVVRLLVALHHKYIGRDTDLTVFADAHILDKEAKRTTGNASVMQVIGQSLLTSAGGYWEAKLKWAISISDAIMIHGPKLKQMLSDLDGINGIVPPKEVHATTMLKIAKDIPYFEVDLYDGACDAAKNELWAKACRMAESIVAAKPSAPATDDDSLSITALHQWKFLFKELTKLFPTNEHVERAGRALATKIADVSEHDKFVQLGSSIDNWENQSKEFPEEVKVKCLALFKRIVSSVFTDGPTSLYTDTDSRIFQCLDMVAEKVQSQDWHSSTQLAAMIHSCWSVLQLKSSIVAEIGEGADLASDVAEQKGNDLFRMVSKAKVHFKPLALDAVVENASRNLKTLLQECDDYCGSIGEAIRKKHTTDVVNQGYNLRKAVDETNGYTDWVSNKSKAGTLPELLVTYEKGMKDAPTHEWQDKLTLLEDAFETWKQTSANFGLDYTGADENVAETPTAVKQIKSLIIECELCSSFANPTLVGNKISLRSAMVATQNKLRKWELTPDDIDPLLVTRYGDALRMK</sequence>
<evidence type="ECO:0000256" key="1">
    <source>
        <dbReference type="SAM" id="MobiDB-lite"/>
    </source>
</evidence>
<gene>
    <name evidence="2" type="ORF">PCOR1329_LOCUS4646</name>
</gene>
<feature type="region of interest" description="Disordered" evidence="1">
    <location>
        <begin position="170"/>
        <end position="217"/>
    </location>
</feature>
<feature type="compositionally biased region" description="Low complexity" evidence="1">
    <location>
        <begin position="133"/>
        <end position="155"/>
    </location>
</feature>
<proteinExistence type="predicted"/>
<feature type="compositionally biased region" description="Acidic residues" evidence="1">
    <location>
        <begin position="121"/>
        <end position="132"/>
    </location>
</feature>
<evidence type="ECO:0000313" key="2">
    <source>
        <dbReference type="EMBL" id="CAK0794763.1"/>
    </source>
</evidence>